<organism evidence="5 6">
    <name type="scientific">Ataeniobius toweri</name>
    <dbReference type="NCBI Taxonomy" id="208326"/>
    <lineage>
        <taxon>Eukaryota</taxon>
        <taxon>Metazoa</taxon>
        <taxon>Chordata</taxon>
        <taxon>Craniata</taxon>
        <taxon>Vertebrata</taxon>
        <taxon>Euteleostomi</taxon>
        <taxon>Actinopterygii</taxon>
        <taxon>Neopterygii</taxon>
        <taxon>Teleostei</taxon>
        <taxon>Neoteleostei</taxon>
        <taxon>Acanthomorphata</taxon>
        <taxon>Ovalentaria</taxon>
        <taxon>Atherinomorphae</taxon>
        <taxon>Cyprinodontiformes</taxon>
        <taxon>Goodeidae</taxon>
        <taxon>Ataeniobius</taxon>
    </lineage>
</organism>
<evidence type="ECO:0000256" key="2">
    <source>
        <dbReference type="SAM" id="Phobius"/>
    </source>
</evidence>
<feature type="transmembrane region" description="Helical" evidence="2">
    <location>
        <begin position="87"/>
        <end position="118"/>
    </location>
</feature>
<evidence type="ECO:0000313" key="6">
    <source>
        <dbReference type="Proteomes" id="UP001345963"/>
    </source>
</evidence>
<dbReference type="InterPro" id="IPR053891">
    <property type="entry name" value="Shisa_N"/>
</dbReference>
<keyword evidence="3" id="KW-0732">Signal</keyword>
<feature type="region of interest" description="Disordered" evidence="1">
    <location>
        <begin position="199"/>
        <end position="226"/>
    </location>
</feature>
<evidence type="ECO:0000313" key="5">
    <source>
        <dbReference type="EMBL" id="MED6258299.1"/>
    </source>
</evidence>
<evidence type="ECO:0000259" key="4">
    <source>
        <dbReference type="Pfam" id="PF13908"/>
    </source>
</evidence>
<proteinExistence type="predicted"/>
<comment type="caution">
    <text evidence="5">The sequence shown here is derived from an EMBL/GenBank/DDBJ whole genome shotgun (WGS) entry which is preliminary data.</text>
</comment>
<name>A0ABU7C920_9TELE</name>
<evidence type="ECO:0000256" key="3">
    <source>
        <dbReference type="SAM" id="SignalP"/>
    </source>
</evidence>
<keyword evidence="6" id="KW-1185">Reference proteome</keyword>
<feature type="domain" description="Shisa N-terminal" evidence="4">
    <location>
        <begin position="27"/>
        <end position="75"/>
    </location>
</feature>
<evidence type="ECO:0000256" key="1">
    <source>
        <dbReference type="SAM" id="MobiDB-lite"/>
    </source>
</evidence>
<dbReference type="Pfam" id="PF13908">
    <property type="entry name" value="Shisa_N"/>
    <property type="match status" value="1"/>
</dbReference>
<dbReference type="EMBL" id="JAHUTI010080281">
    <property type="protein sequence ID" value="MED6258299.1"/>
    <property type="molecule type" value="Genomic_DNA"/>
</dbReference>
<keyword evidence="2" id="KW-1133">Transmembrane helix</keyword>
<gene>
    <name evidence="5" type="ORF">ATANTOWER_005434</name>
</gene>
<protein>
    <recommendedName>
        <fullName evidence="4">Shisa N-terminal domain-containing protein</fullName>
    </recommendedName>
</protein>
<sequence length="226" mass="25040">MTVMVSGVWVRVLCIFCLVVVPRVWADYCTSYYDSDNKFHVSEECDKYCCGDCSKKYCCKNKNDRLTTEEQNNCPTRPTITKYNQTIVAVGSILGAVFPIIICVCVIVCCVAPCCLCYKKCRKQPNQRQIVVTDTVVNMPQPSYSPSGYQAPPPGYQTVPGHWGSTLPTAPPPSYMESIAPSHLPATFLPGQPMYTLTPSNQPHAPPLLTDEVAQHPYNPSYGLQT</sequence>
<keyword evidence="2" id="KW-0812">Transmembrane</keyword>
<feature type="signal peptide" evidence="3">
    <location>
        <begin position="1"/>
        <end position="26"/>
    </location>
</feature>
<accession>A0ABU7C920</accession>
<keyword evidence="2" id="KW-0472">Membrane</keyword>
<dbReference type="Proteomes" id="UP001345963">
    <property type="component" value="Unassembled WGS sequence"/>
</dbReference>
<feature type="chain" id="PRO_5046197782" description="Shisa N-terminal domain-containing protein" evidence="3">
    <location>
        <begin position="27"/>
        <end position="226"/>
    </location>
</feature>
<reference evidence="5 6" key="1">
    <citation type="submission" date="2021-07" db="EMBL/GenBank/DDBJ databases">
        <authorList>
            <person name="Palmer J.M."/>
        </authorList>
    </citation>
    <scope>NUCLEOTIDE SEQUENCE [LARGE SCALE GENOMIC DNA]</scope>
    <source>
        <strain evidence="5 6">AT_MEX2019</strain>
        <tissue evidence="5">Muscle</tissue>
    </source>
</reference>